<name>A0A852T9L9_9BACI</name>
<dbReference type="EMBL" id="JACCBX010000003">
    <property type="protein sequence ID" value="NYE04545.1"/>
    <property type="molecule type" value="Genomic_DNA"/>
</dbReference>
<evidence type="ECO:0000313" key="1">
    <source>
        <dbReference type="EMBL" id="NYE04545.1"/>
    </source>
</evidence>
<comment type="caution">
    <text evidence="1">The sequence shown here is derived from an EMBL/GenBank/DDBJ whole genome shotgun (WGS) entry which is preliminary data.</text>
</comment>
<proteinExistence type="predicted"/>
<dbReference type="Proteomes" id="UP000548423">
    <property type="component" value="Unassembled WGS sequence"/>
</dbReference>
<sequence>MMSFSLQYPYNKEKADLKLIFLDCFFYVNQIMIIEADDDFSLILFLFAPPPKGQ</sequence>
<evidence type="ECO:0000313" key="2">
    <source>
        <dbReference type="Proteomes" id="UP000548423"/>
    </source>
</evidence>
<organism evidence="1 2">
    <name type="scientific">Neobacillus niacini</name>
    <dbReference type="NCBI Taxonomy" id="86668"/>
    <lineage>
        <taxon>Bacteria</taxon>
        <taxon>Bacillati</taxon>
        <taxon>Bacillota</taxon>
        <taxon>Bacilli</taxon>
        <taxon>Bacillales</taxon>
        <taxon>Bacillaceae</taxon>
        <taxon>Neobacillus</taxon>
    </lineage>
</organism>
<protein>
    <submittedName>
        <fullName evidence="1">Uncharacterized protein</fullName>
    </submittedName>
</protein>
<accession>A0A852T9L9</accession>
<dbReference type="AlphaFoldDB" id="A0A852T9L9"/>
<reference evidence="2" key="2">
    <citation type="submission" date="2020-08" db="EMBL/GenBank/DDBJ databases">
        <title>The Agave Microbiome: Exploring the role of microbial communities in plant adaptations to desert environments.</title>
        <authorList>
            <person name="Partida-Martinez L.P."/>
        </authorList>
    </citation>
    <scope>NUCLEOTIDE SEQUENCE [LARGE SCALE GENOMIC DNA]</scope>
    <source>
        <strain evidence="2">AT2.8</strain>
    </source>
</reference>
<reference evidence="2" key="1">
    <citation type="submission" date="2020-07" db="EMBL/GenBank/DDBJ databases">
        <authorList>
            <person name="Partida-Martinez L."/>
            <person name="Huntemann M."/>
            <person name="Clum A."/>
            <person name="Wang J."/>
            <person name="Palaniappan K."/>
            <person name="Ritter S."/>
            <person name="Chen I.-M."/>
            <person name="Stamatis D."/>
            <person name="Reddy T."/>
            <person name="O'Malley R."/>
            <person name="Daum C."/>
            <person name="Shapiro N."/>
            <person name="Ivanova N."/>
            <person name="Kyrpides N."/>
            <person name="Woyke T."/>
        </authorList>
    </citation>
    <scope>NUCLEOTIDE SEQUENCE [LARGE SCALE GENOMIC DNA]</scope>
    <source>
        <strain evidence="2">AT2.8</strain>
    </source>
</reference>
<gene>
    <name evidence="1" type="ORF">F4694_001294</name>
</gene>